<feature type="region of interest" description="Disordered" evidence="9">
    <location>
        <begin position="94"/>
        <end position="148"/>
    </location>
</feature>
<organism evidence="11 12">
    <name type="scientific">Ambispora gerdemannii</name>
    <dbReference type="NCBI Taxonomy" id="144530"/>
    <lineage>
        <taxon>Eukaryota</taxon>
        <taxon>Fungi</taxon>
        <taxon>Fungi incertae sedis</taxon>
        <taxon>Mucoromycota</taxon>
        <taxon>Glomeromycotina</taxon>
        <taxon>Glomeromycetes</taxon>
        <taxon>Archaeosporales</taxon>
        <taxon>Ambisporaceae</taxon>
        <taxon>Ambispora</taxon>
    </lineage>
</organism>
<evidence type="ECO:0000313" key="12">
    <source>
        <dbReference type="Proteomes" id="UP000789831"/>
    </source>
</evidence>
<evidence type="ECO:0000256" key="1">
    <source>
        <dbReference type="ARBA" id="ARBA00004496"/>
    </source>
</evidence>
<evidence type="ECO:0000313" key="11">
    <source>
        <dbReference type="EMBL" id="CAG8625690.1"/>
    </source>
</evidence>
<dbReference type="FunFam" id="3.30.720.10:FF:000001">
    <property type="entry name" value="Signal recognition particle 9 kDa protein"/>
    <property type="match status" value="1"/>
</dbReference>
<evidence type="ECO:0000256" key="8">
    <source>
        <dbReference type="ARBA" id="ARBA00045462"/>
    </source>
</evidence>
<evidence type="ECO:0000256" key="5">
    <source>
        <dbReference type="ARBA" id="ARBA00022884"/>
    </source>
</evidence>
<accession>A0A9N9GS22</accession>
<dbReference type="Pfam" id="PF05486">
    <property type="entry name" value="SRP9-21"/>
    <property type="match status" value="1"/>
</dbReference>
<evidence type="ECO:0000256" key="9">
    <source>
        <dbReference type="SAM" id="MobiDB-lite"/>
    </source>
</evidence>
<evidence type="ECO:0000256" key="2">
    <source>
        <dbReference type="ARBA" id="ARBA00009193"/>
    </source>
</evidence>
<feature type="domain" description="SRP9" evidence="10">
    <location>
        <begin position="5"/>
        <end position="72"/>
    </location>
</feature>
<evidence type="ECO:0000256" key="6">
    <source>
        <dbReference type="ARBA" id="ARBA00023135"/>
    </source>
</evidence>
<keyword evidence="7" id="KW-0687">Ribonucleoprotein</keyword>
<dbReference type="GO" id="GO:0008312">
    <property type="term" value="F:7S RNA binding"/>
    <property type="evidence" value="ECO:0007669"/>
    <property type="project" value="InterPro"/>
</dbReference>
<keyword evidence="4" id="KW-0963">Cytoplasm</keyword>
<comment type="caution">
    <text evidence="11">The sequence shown here is derived from an EMBL/GenBank/DDBJ whole genome shotgun (WGS) entry which is preliminary data.</text>
</comment>
<evidence type="ECO:0000256" key="4">
    <source>
        <dbReference type="ARBA" id="ARBA00022490"/>
    </source>
</evidence>
<dbReference type="Gene3D" id="3.30.720.10">
    <property type="entry name" value="Signal recognition particle alu RNA binding heterodimer, srp9/1"/>
    <property type="match status" value="1"/>
</dbReference>
<keyword evidence="6" id="KW-0733">Signal recognition particle</keyword>
<keyword evidence="12" id="KW-1185">Reference proteome</keyword>
<dbReference type="InterPro" id="IPR039914">
    <property type="entry name" value="SRP9-like"/>
</dbReference>
<keyword evidence="5" id="KW-0694">RNA-binding</keyword>
<name>A0A9N9GS22_9GLOM</name>
<evidence type="ECO:0000256" key="3">
    <source>
        <dbReference type="ARBA" id="ARBA00020414"/>
    </source>
</evidence>
<sequence length="148" mass="16472">MVYINDWNEYQQAAEELYQSSPKTTRYVISWRHTQGQLVLKVTDDRTCLKYKTDQSSDLKKFERLNKSLLLKMQNRQETNTTGVEDNSLVSATLSQPSSSIPVATTPNVQASATTSIIPVTTAASSSTKPESNPAQTTTKKKKGKKGR</sequence>
<dbReference type="PANTHER" id="PTHR12834">
    <property type="entry name" value="SIGNAL RECOGNITION PARTICLE 9 KDA PROTEIN"/>
    <property type="match status" value="1"/>
</dbReference>
<dbReference type="EMBL" id="CAJVPL010003076">
    <property type="protein sequence ID" value="CAG8625690.1"/>
    <property type="molecule type" value="Genomic_DNA"/>
</dbReference>
<evidence type="ECO:0000259" key="10">
    <source>
        <dbReference type="Pfam" id="PF05486"/>
    </source>
</evidence>
<dbReference type="Proteomes" id="UP000789831">
    <property type="component" value="Unassembled WGS sequence"/>
</dbReference>
<dbReference type="PANTHER" id="PTHR12834:SF12">
    <property type="entry name" value="SIGNAL RECOGNITION PARTICLE 9 KDA PROTEIN"/>
    <property type="match status" value="1"/>
</dbReference>
<reference evidence="11" key="1">
    <citation type="submission" date="2021-06" db="EMBL/GenBank/DDBJ databases">
        <authorList>
            <person name="Kallberg Y."/>
            <person name="Tangrot J."/>
            <person name="Rosling A."/>
        </authorList>
    </citation>
    <scope>NUCLEOTIDE SEQUENCE</scope>
    <source>
        <strain evidence="11">MT106</strain>
    </source>
</reference>
<comment type="similarity">
    <text evidence="2">Belongs to the SRP9 family.</text>
</comment>
<dbReference type="GO" id="GO:0005829">
    <property type="term" value="C:cytosol"/>
    <property type="evidence" value="ECO:0007669"/>
    <property type="project" value="UniProtKB-ARBA"/>
</dbReference>
<feature type="compositionally biased region" description="Basic residues" evidence="9">
    <location>
        <begin position="139"/>
        <end position="148"/>
    </location>
</feature>
<feature type="compositionally biased region" description="Polar residues" evidence="9">
    <location>
        <begin position="94"/>
        <end position="136"/>
    </location>
</feature>
<dbReference type="GO" id="GO:0005786">
    <property type="term" value="C:signal recognition particle, endoplasmic reticulum targeting"/>
    <property type="evidence" value="ECO:0007669"/>
    <property type="project" value="UniProtKB-KW"/>
</dbReference>
<protein>
    <recommendedName>
        <fullName evidence="3">Signal recognition particle 9 kDa protein</fullName>
    </recommendedName>
</protein>
<gene>
    <name evidence="11" type="ORF">AGERDE_LOCUS10273</name>
</gene>
<dbReference type="InterPro" id="IPR009018">
    <property type="entry name" value="Signal_recog_particle_SRP9/14"/>
</dbReference>
<dbReference type="GO" id="GO:0006614">
    <property type="term" value="P:SRP-dependent cotranslational protein targeting to membrane"/>
    <property type="evidence" value="ECO:0007669"/>
    <property type="project" value="InterPro"/>
</dbReference>
<dbReference type="SUPFAM" id="SSF54762">
    <property type="entry name" value="Signal recognition particle alu RNA binding heterodimer, SRP9/14"/>
    <property type="match status" value="1"/>
</dbReference>
<comment type="function">
    <text evidence="8">Component of the signal recognition particle (SRP) complex, a ribonucleoprotein complex that mediates the cotranslational targeting of secretory and membrane proteins to the endoplasmic reticulum (ER). SRP9 together with SRP14 and the Alu portion of the SRP RNA, constitutes the elongation arrest domain of SRP. The complex of SRP9 and SRP14 is required for SRP RNA binding.</text>
</comment>
<dbReference type="OrthoDB" id="360923at2759"/>
<comment type="subcellular location">
    <subcellularLocation>
        <location evidence="1">Cytoplasm</location>
    </subcellularLocation>
</comment>
<dbReference type="AlphaFoldDB" id="A0A9N9GS22"/>
<dbReference type="InterPro" id="IPR039432">
    <property type="entry name" value="SRP9_dom"/>
</dbReference>
<evidence type="ECO:0000256" key="7">
    <source>
        <dbReference type="ARBA" id="ARBA00023274"/>
    </source>
</evidence>
<proteinExistence type="inferred from homology"/>